<sequence length="148" mass="16773">MGSGKGGIIRGNAKKMADMENYENAEGLEMSWATEAMGFADRHWDLLTGLQDAKKMKVTSADAELYAAFRAAFPDLNVNVIDEEQMKSKEGKAKWRAFLDGFVKRYVYAITSRDRFPQVSTLDPCWNRAELELRFLFAVRMTSTLVLC</sequence>
<dbReference type="Pfam" id="PF04669">
    <property type="entry name" value="PBDC1"/>
    <property type="match status" value="1"/>
</dbReference>
<dbReference type="GO" id="GO:0005737">
    <property type="term" value="C:cytoplasm"/>
    <property type="evidence" value="ECO:0007669"/>
    <property type="project" value="TreeGrafter"/>
</dbReference>
<proteinExistence type="predicted"/>
<accession>A0A7S3A4H3</accession>
<gene>
    <name evidence="2" type="ORF">RMAR00112_LOCUS26519</name>
    <name evidence="3" type="ORF">RMAR00112_LOCUS26520</name>
</gene>
<organism evidence="3">
    <name type="scientific">Rhodosorus marinus</name>
    <dbReference type="NCBI Taxonomy" id="101924"/>
    <lineage>
        <taxon>Eukaryota</taxon>
        <taxon>Rhodophyta</taxon>
        <taxon>Stylonematophyceae</taxon>
        <taxon>Stylonematales</taxon>
        <taxon>Stylonemataceae</taxon>
        <taxon>Rhodosorus</taxon>
    </lineage>
</organism>
<dbReference type="EMBL" id="HBHW01034379">
    <property type="protein sequence ID" value="CAE0058464.1"/>
    <property type="molecule type" value="Transcribed_RNA"/>
</dbReference>
<dbReference type="PANTHER" id="PTHR13410">
    <property type="entry name" value="PROTEIN PBDC1"/>
    <property type="match status" value="1"/>
</dbReference>
<dbReference type="EMBL" id="HBHW01034378">
    <property type="protein sequence ID" value="CAE0058463.1"/>
    <property type="molecule type" value="Transcribed_RNA"/>
</dbReference>
<dbReference type="AlphaFoldDB" id="A0A7S3A4H3"/>
<reference evidence="3" key="1">
    <citation type="submission" date="2021-01" db="EMBL/GenBank/DDBJ databases">
        <authorList>
            <person name="Corre E."/>
            <person name="Pelletier E."/>
            <person name="Niang G."/>
            <person name="Scheremetjew M."/>
            <person name="Finn R."/>
            <person name="Kale V."/>
            <person name="Holt S."/>
            <person name="Cochrane G."/>
            <person name="Meng A."/>
            <person name="Brown T."/>
            <person name="Cohen L."/>
        </authorList>
    </citation>
    <scope>NUCLEOTIDE SEQUENCE</scope>
    <source>
        <strain evidence="3">CCMP 769</strain>
    </source>
</reference>
<evidence type="ECO:0000313" key="3">
    <source>
        <dbReference type="EMBL" id="CAE0058464.1"/>
    </source>
</evidence>
<dbReference type="Gene3D" id="1.10.3560.10">
    <property type="entry name" value="yst0336 like domain"/>
    <property type="match status" value="1"/>
</dbReference>
<feature type="domain" description="Polysaccharide biosynthesis" evidence="1">
    <location>
        <begin position="28"/>
        <end position="104"/>
    </location>
</feature>
<dbReference type="InterPro" id="IPR008476">
    <property type="entry name" value="PBDC1_metazoa/fungi"/>
</dbReference>
<evidence type="ECO:0000313" key="2">
    <source>
        <dbReference type="EMBL" id="CAE0058463.1"/>
    </source>
</evidence>
<dbReference type="PANTHER" id="PTHR13410:SF9">
    <property type="entry name" value="PROTEIN PBDC1"/>
    <property type="match status" value="1"/>
</dbReference>
<dbReference type="InterPro" id="IPR023139">
    <property type="entry name" value="PBDC1-like_dom_sf"/>
</dbReference>
<name>A0A7S3A4H3_9RHOD</name>
<protein>
    <recommendedName>
        <fullName evidence="1">Polysaccharide biosynthesis domain-containing protein</fullName>
    </recommendedName>
</protein>
<evidence type="ECO:0000259" key="1">
    <source>
        <dbReference type="Pfam" id="PF04669"/>
    </source>
</evidence>
<dbReference type="InterPro" id="IPR021148">
    <property type="entry name" value="Polysacc_synth_dom"/>
</dbReference>